<evidence type="ECO:0000313" key="5">
    <source>
        <dbReference type="Proteomes" id="UP000499080"/>
    </source>
</evidence>
<comment type="caution">
    <text evidence="4">The sequence shown here is derived from an EMBL/GenBank/DDBJ whole genome shotgun (WGS) entry which is preliminary data.</text>
</comment>
<dbReference type="AlphaFoldDB" id="A0A4Y2Q445"/>
<dbReference type="OrthoDB" id="6430943at2759"/>
<dbReference type="InterPro" id="IPR055469">
    <property type="entry name" value="DUF7041"/>
</dbReference>
<feature type="chain" id="PRO_5021344330" description="DUF7041 domain-containing protein" evidence="2">
    <location>
        <begin position="19"/>
        <end position="127"/>
    </location>
</feature>
<proteinExistence type="predicted"/>
<dbReference type="Proteomes" id="UP000499080">
    <property type="component" value="Unassembled WGS sequence"/>
</dbReference>
<feature type="signal peptide" evidence="2">
    <location>
        <begin position="1"/>
        <end position="18"/>
    </location>
</feature>
<keyword evidence="5" id="KW-1185">Reference proteome</keyword>
<keyword evidence="1" id="KW-1133">Transmembrane helix</keyword>
<keyword evidence="1" id="KW-0472">Membrane</keyword>
<sequence>MCFLLCSMCILLVSLQSASVLQNPSLPCIVTSTEDDYIFGDDYTSRYFPTLAVFLTLAVCVFTSSLLLNMTKTEEDSTPELGRVAFEVPPLWKSNPEFWLLQFESQFVTDGISKECTKFNCVVSVLG</sequence>
<accession>A0A4Y2Q445</accession>
<keyword evidence="1" id="KW-0812">Transmembrane</keyword>
<keyword evidence="2" id="KW-0732">Signal</keyword>
<name>A0A4Y2Q445_ARAVE</name>
<reference evidence="4 5" key="1">
    <citation type="journal article" date="2019" name="Sci. Rep.">
        <title>Orb-weaving spider Araneus ventricosus genome elucidates the spidroin gene catalogue.</title>
        <authorList>
            <person name="Kono N."/>
            <person name="Nakamura H."/>
            <person name="Ohtoshi R."/>
            <person name="Moran D.A.P."/>
            <person name="Shinohara A."/>
            <person name="Yoshida Y."/>
            <person name="Fujiwara M."/>
            <person name="Mori M."/>
            <person name="Tomita M."/>
            <person name="Arakawa K."/>
        </authorList>
    </citation>
    <scope>NUCLEOTIDE SEQUENCE [LARGE SCALE GENOMIC DNA]</scope>
</reference>
<evidence type="ECO:0000256" key="1">
    <source>
        <dbReference type="SAM" id="Phobius"/>
    </source>
</evidence>
<gene>
    <name evidence="4" type="ORF">AVEN_181696_1</name>
</gene>
<evidence type="ECO:0000313" key="4">
    <source>
        <dbReference type="EMBL" id="GBN58945.1"/>
    </source>
</evidence>
<feature type="transmembrane region" description="Helical" evidence="1">
    <location>
        <begin position="46"/>
        <end position="68"/>
    </location>
</feature>
<protein>
    <recommendedName>
        <fullName evidence="3">DUF7041 domain-containing protein</fullName>
    </recommendedName>
</protein>
<dbReference type="Pfam" id="PF23055">
    <property type="entry name" value="DUF7041"/>
    <property type="match status" value="1"/>
</dbReference>
<evidence type="ECO:0000256" key="2">
    <source>
        <dbReference type="SAM" id="SignalP"/>
    </source>
</evidence>
<feature type="domain" description="DUF7041" evidence="3">
    <location>
        <begin position="88"/>
        <end position="126"/>
    </location>
</feature>
<evidence type="ECO:0000259" key="3">
    <source>
        <dbReference type="Pfam" id="PF23055"/>
    </source>
</evidence>
<organism evidence="4 5">
    <name type="scientific">Araneus ventricosus</name>
    <name type="common">Orbweaver spider</name>
    <name type="synonym">Epeira ventricosa</name>
    <dbReference type="NCBI Taxonomy" id="182803"/>
    <lineage>
        <taxon>Eukaryota</taxon>
        <taxon>Metazoa</taxon>
        <taxon>Ecdysozoa</taxon>
        <taxon>Arthropoda</taxon>
        <taxon>Chelicerata</taxon>
        <taxon>Arachnida</taxon>
        <taxon>Araneae</taxon>
        <taxon>Araneomorphae</taxon>
        <taxon>Entelegynae</taxon>
        <taxon>Araneoidea</taxon>
        <taxon>Araneidae</taxon>
        <taxon>Araneus</taxon>
    </lineage>
</organism>
<dbReference type="EMBL" id="BGPR01013029">
    <property type="protein sequence ID" value="GBN58945.1"/>
    <property type="molecule type" value="Genomic_DNA"/>
</dbReference>